<dbReference type="EMBL" id="JABELV010000141">
    <property type="protein sequence ID" value="KAG7529664.1"/>
    <property type="molecule type" value="Genomic_DNA"/>
</dbReference>
<evidence type="ECO:0000256" key="5">
    <source>
        <dbReference type="SAM" id="MobiDB-lite"/>
    </source>
</evidence>
<dbReference type="PANTHER" id="PTHR11224:SF10">
    <property type="entry name" value="IP09428P-RELATED"/>
    <property type="match status" value="1"/>
</dbReference>
<proteinExistence type="predicted"/>
<keyword evidence="8" id="KW-1185">Reference proteome</keyword>
<feature type="compositionally biased region" description="Acidic residues" evidence="5">
    <location>
        <begin position="884"/>
        <end position="895"/>
    </location>
</feature>
<feature type="region of interest" description="Disordered" evidence="5">
    <location>
        <begin position="570"/>
        <end position="589"/>
    </location>
</feature>
<protein>
    <recommendedName>
        <fullName evidence="6">C3H1-type domain-containing protein</fullName>
    </recommendedName>
</protein>
<evidence type="ECO:0000313" key="8">
    <source>
        <dbReference type="Proteomes" id="UP000812966"/>
    </source>
</evidence>
<dbReference type="Gene3D" id="4.10.1000.10">
    <property type="entry name" value="Zinc finger, CCCH-type"/>
    <property type="match status" value="1"/>
</dbReference>
<feature type="compositionally biased region" description="Polar residues" evidence="5">
    <location>
        <begin position="362"/>
        <end position="376"/>
    </location>
</feature>
<feature type="zinc finger region" description="C3H1-type" evidence="4">
    <location>
        <begin position="153"/>
        <end position="180"/>
    </location>
</feature>
<evidence type="ECO:0000259" key="6">
    <source>
        <dbReference type="PROSITE" id="PS50103"/>
    </source>
</evidence>
<feature type="region of interest" description="Disordered" evidence="5">
    <location>
        <begin position="1"/>
        <end position="119"/>
    </location>
</feature>
<comment type="caution">
    <text evidence="7">The sequence shown here is derived from an EMBL/GenBank/DDBJ whole genome shotgun (WGS) entry which is preliminary data.</text>
</comment>
<feature type="compositionally biased region" description="Polar residues" evidence="5">
    <location>
        <begin position="516"/>
        <end position="526"/>
    </location>
</feature>
<accession>A0A8K0JIY5</accession>
<feature type="compositionally biased region" description="Low complexity" evidence="5">
    <location>
        <begin position="1"/>
        <end position="11"/>
    </location>
</feature>
<feature type="compositionally biased region" description="Basic and acidic residues" evidence="5">
    <location>
        <begin position="89"/>
        <end position="119"/>
    </location>
</feature>
<feature type="compositionally biased region" description="Low complexity" evidence="5">
    <location>
        <begin position="79"/>
        <end position="88"/>
    </location>
</feature>
<name>A0A8K0JIY5_9TREE</name>
<keyword evidence="3 4" id="KW-0862">Zinc</keyword>
<dbReference type="InterPro" id="IPR045072">
    <property type="entry name" value="MKRN-like"/>
</dbReference>
<feature type="domain" description="C3H1-type" evidence="6">
    <location>
        <begin position="153"/>
        <end position="180"/>
    </location>
</feature>
<feature type="compositionally biased region" description="Polar residues" evidence="5">
    <location>
        <begin position="343"/>
        <end position="354"/>
    </location>
</feature>
<dbReference type="GO" id="GO:0000209">
    <property type="term" value="P:protein polyubiquitination"/>
    <property type="evidence" value="ECO:0007669"/>
    <property type="project" value="InterPro"/>
</dbReference>
<evidence type="ECO:0000313" key="7">
    <source>
        <dbReference type="EMBL" id="KAG7529664.1"/>
    </source>
</evidence>
<dbReference type="GO" id="GO:0061630">
    <property type="term" value="F:ubiquitin protein ligase activity"/>
    <property type="evidence" value="ECO:0007669"/>
    <property type="project" value="InterPro"/>
</dbReference>
<organism evidence="7 8">
    <name type="scientific">Filobasidium floriforme</name>
    <dbReference type="NCBI Taxonomy" id="5210"/>
    <lineage>
        <taxon>Eukaryota</taxon>
        <taxon>Fungi</taxon>
        <taxon>Dikarya</taxon>
        <taxon>Basidiomycota</taxon>
        <taxon>Agaricomycotina</taxon>
        <taxon>Tremellomycetes</taxon>
        <taxon>Filobasidiales</taxon>
        <taxon>Filobasidiaceae</taxon>
        <taxon>Filobasidium</taxon>
    </lineage>
</organism>
<dbReference type="GO" id="GO:0008270">
    <property type="term" value="F:zinc ion binding"/>
    <property type="evidence" value="ECO:0007669"/>
    <property type="project" value="UniProtKB-KW"/>
</dbReference>
<dbReference type="AlphaFoldDB" id="A0A8K0JIY5"/>
<feature type="compositionally biased region" description="Polar residues" evidence="5">
    <location>
        <begin position="815"/>
        <end position="835"/>
    </location>
</feature>
<feature type="zinc finger region" description="C3H1-type" evidence="4">
    <location>
        <begin position="118"/>
        <end position="145"/>
    </location>
</feature>
<feature type="region of interest" description="Disordered" evidence="5">
    <location>
        <begin position="232"/>
        <end position="326"/>
    </location>
</feature>
<feature type="compositionally biased region" description="Low complexity" evidence="5">
    <location>
        <begin position="27"/>
        <end position="57"/>
    </location>
</feature>
<feature type="region of interest" description="Disordered" evidence="5">
    <location>
        <begin position="343"/>
        <end position="405"/>
    </location>
</feature>
<dbReference type="InterPro" id="IPR000571">
    <property type="entry name" value="Znf_CCCH"/>
</dbReference>
<keyword evidence="2 4" id="KW-0863">Zinc-finger</keyword>
<feature type="compositionally biased region" description="Pro residues" evidence="5">
    <location>
        <begin position="17"/>
        <end position="26"/>
    </location>
</feature>
<keyword evidence="1 4" id="KW-0479">Metal-binding</keyword>
<feature type="compositionally biased region" description="Low complexity" evidence="5">
    <location>
        <begin position="262"/>
        <end position="277"/>
    </location>
</feature>
<reference evidence="7" key="1">
    <citation type="submission" date="2020-04" db="EMBL/GenBank/DDBJ databases">
        <title>Analysis of mating type loci in Filobasidium floriforme.</title>
        <authorList>
            <person name="Nowrousian M."/>
        </authorList>
    </citation>
    <scope>NUCLEOTIDE SEQUENCE</scope>
    <source>
        <strain evidence="7">CBS 6242</strain>
    </source>
</reference>
<feature type="compositionally biased region" description="Polar residues" evidence="5">
    <location>
        <begin position="247"/>
        <end position="261"/>
    </location>
</feature>
<dbReference type="SUPFAM" id="SSF90229">
    <property type="entry name" value="CCCH zinc finger"/>
    <property type="match status" value="1"/>
</dbReference>
<feature type="domain" description="C3H1-type" evidence="6">
    <location>
        <begin position="118"/>
        <end position="145"/>
    </location>
</feature>
<feature type="compositionally biased region" description="Basic and acidic residues" evidence="5">
    <location>
        <begin position="861"/>
        <end position="872"/>
    </location>
</feature>
<dbReference type="PROSITE" id="PS50103">
    <property type="entry name" value="ZF_C3H1"/>
    <property type="match status" value="2"/>
</dbReference>
<dbReference type="SMART" id="SM00356">
    <property type="entry name" value="ZnF_C3H1"/>
    <property type="match status" value="2"/>
</dbReference>
<dbReference type="PANTHER" id="PTHR11224">
    <property type="entry name" value="MAKORIN-RELATED"/>
    <property type="match status" value="1"/>
</dbReference>
<dbReference type="InterPro" id="IPR036855">
    <property type="entry name" value="Znf_CCCH_sf"/>
</dbReference>
<evidence type="ECO:0000256" key="4">
    <source>
        <dbReference type="PROSITE-ProRule" id="PRU00723"/>
    </source>
</evidence>
<feature type="region of interest" description="Disordered" evidence="5">
    <location>
        <begin position="812"/>
        <end position="895"/>
    </location>
</feature>
<evidence type="ECO:0000256" key="3">
    <source>
        <dbReference type="ARBA" id="ARBA00022833"/>
    </source>
</evidence>
<feature type="region of interest" description="Disordered" evidence="5">
    <location>
        <begin position="728"/>
        <end position="760"/>
    </location>
</feature>
<feature type="region of interest" description="Disordered" evidence="5">
    <location>
        <begin position="511"/>
        <end position="537"/>
    </location>
</feature>
<evidence type="ECO:0000256" key="2">
    <source>
        <dbReference type="ARBA" id="ARBA00022771"/>
    </source>
</evidence>
<sequence length="895" mass="92366">MSDPTTTTTATEVELTPPRPSTPTPKGPTTTIATSSASSPSAALPSTPKSKAAASTSFNPTEKATMMSGSGSGSGSGPPGLSSPQGQQKQEDHSHSHPEKDTTKETSRDPTRQGKGKDLSHVPCRFYKMGACAAGEGCVFSHTIGGGVGEGAGNTKQVCQWFLKGNCRFGHKCALAHLYPNEPPTMDRKHKKAAQLAANGVPQEEIESVVYGGTSYILPAGGYQQEEVKQEDEGEGVGGMAIPVDKTASTNGGKMSYSQSLKSPNNAKSASGANKADASLDSHMADSAARARRGSSTVDRTGAVPIKSIRSQAQRQDAAGGMIGSISPANRHQAALLSTLNRPGSATAQAAHSPSTPPTLGYNPSMSSSIPRSQGTLMARGPGDESENFKSRPVPLSVPGPLPMSARSGSFVQDPIGTPPRESTSFVLGRSFGAGGSTNPLTAPLLNRGGSFSSTDPVNMRPGLKTTGFADSNSANMPPGSVPGSKFSSSVLGAEFNQMGRDIWGQRTSLAPVPSRTHSTQSQSGMTRPILDSSNRRESEVFMLDDADDEDADAEEFLPGSLTELLNPRERARRLSRRESGSAPGVTSGSVGIRAGWVSSSGNGAGGDTNTLGGIGSTGSSWDSRPNMDALLHRQAMSAGAVDGGFLRSLWDDAGEDARRKVRQQDLDAPPASAAAAVGGLSSMFAGAGGSNEGYLTAPPDTGFQLGPSNSSVAFLPTFTAHRQAILGDHGSPVTRGNLHSPSRPSPLHRDSTNQAISSSNVPVKDGLEVQHGHLAPPHLRPLASPGTRALEAHAPGQSLPQGLAAGLSRMHLRPSTSRQSSGLNNNNNTATHSGLSGGEALSPSGSSMGVAGPQAIGRYETLRRQESREKPTAPQVAVVSAGEGEDDDLFEMEG</sequence>
<evidence type="ECO:0000256" key="1">
    <source>
        <dbReference type="ARBA" id="ARBA00022723"/>
    </source>
</evidence>
<dbReference type="Proteomes" id="UP000812966">
    <property type="component" value="Unassembled WGS sequence"/>
</dbReference>
<gene>
    <name evidence="7" type="ORF">FFLO_05508</name>
</gene>